<dbReference type="Gene3D" id="1.20.1730.10">
    <property type="entry name" value="Sodium/glucose cotransporter"/>
    <property type="match status" value="1"/>
</dbReference>
<dbReference type="PANTHER" id="PTHR42985:SF40">
    <property type="entry name" value="LD47995P-RELATED"/>
    <property type="match status" value="1"/>
</dbReference>
<feature type="transmembrane region" description="Helical" evidence="12">
    <location>
        <begin position="299"/>
        <end position="318"/>
    </location>
</feature>
<dbReference type="InterPro" id="IPR038377">
    <property type="entry name" value="Na/Glc_symporter_sf"/>
</dbReference>
<sequence>MEAIRFHIADYVLMVIFLVICSGIGVFYGFFKKQRTTGDYLLAGRKMHLFPVALSLLVTYQSAISVMGITAEMYMYDTMMILVYFSVMSCNTIQALIIVPLVHPLKLTSAYEYFGRRFQSRSVQLFGTFMGMLQTLLYMAIVLLAPALALEADVFQFVILYGGLIVILVMGTIKIGGVGVLGEKAYEGGRINFSEISFDPRVRHTWWGLVIGGTFNWLPNTCNQAAIQRISSMRTTREAKISCLLNVPLVVIYGAVLGYAGLLMYAYFTIEQCDPYLSGAISNNNQLIPYFVMRVFRNIPGLAGLFIVALFSGALSSLSSGINSMAANTIQDVLVNVLNDAQQYKKTFIAKISVLMYGTSAVALAYLAKSLQGPVTQIALTAMGGVGGPLVGIMFLGGTFPQANWIGTNAVRAETDEVPIKALSWMKELKEDEL</sequence>
<gene>
    <name evidence="13" type="ORF">MAR_000610</name>
</gene>
<dbReference type="EMBL" id="CP111022">
    <property type="protein sequence ID" value="WAR18772.1"/>
    <property type="molecule type" value="Genomic_DNA"/>
</dbReference>
<keyword evidence="9 12" id="KW-0472">Membrane</keyword>
<reference evidence="13" key="1">
    <citation type="submission" date="2022-11" db="EMBL/GenBank/DDBJ databases">
        <title>Centuries of genome instability and evolution in soft-shell clam transmissible cancer (bioRxiv).</title>
        <authorList>
            <person name="Hart S.F.M."/>
            <person name="Yonemitsu M.A."/>
            <person name="Giersch R.M."/>
            <person name="Beal B.F."/>
            <person name="Arriagada G."/>
            <person name="Davis B.W."/>
            <person name="Ostrander E.A."/>
            <person name="Goff S.P."/>
            <person name="Metzger M.J."/>
        </authorList>
    </citation>
    <scope>NUCLEOTIDE SEQUENCE</scope>
    <source>
        <strain evidence="13">MELC-2E11</strain>
        <tissue evidence="13">Siphon/mantle</tissue>
    </source>
</reference>
<evidence type="ECO:0000256" key="9">
    <source>
        <dbReference type="ARBA" id="ARBA00023136"/>
    </source>
</evidence>
<keyword evidence="6 12" id="KW-1133">Transmembrane helix</keyword>
<proteinExistence type="inferred from homology"/>
<keyword evidence="10" id="KW-0739">Sodium transport</keyword>
<feature type="transmembrane region" description="Helical" evidence="12">
    <location>
        <begin position="348"/>
        <end position="368"/>
    </location>
</feature>
<dbReference type="PANTHER" id="PTHR42985">
    <property type="entry name" value="SODIUM-COUPLED MONOCARBOXYLATE TRANSPORTER"/>
    <property type="match status" value="1"/>
</dbReference>
<name>A0ABY7F9B1_MYAAR</name>
<feature type="transmembrane region" description="Helical" evidence="12">
    <location>
        <begin position="52"/>
        <end position="75"/>
    </location>
</feature>
<keyword evidence="4" id="KW-1003">Cell membrane</keyword>
<evidence type="ECO:0000256" key="7">
    <source>
        <dbReference type="ARBA" id="ARBA00023053"/>
    </source>
</evidence>
<feature type="transmembrane region" description="Helical" evidence="12">
    <location>
        <begin position="243"/>
        <end position="268"/>
    </location>
</feature>
<evidence type="ECO:0000256" key="8">
    <source>
        <dbReference type="ARBA" id="ARBA00023065"/>
    </source>
</evidence>
<evidence type="ECO:0000256" key="6">
    <source>
        <dbReference type="ARBA" id="ARBA00022989"/>
    </source>
</evidence>
<feature type="transmembrane region" description="Helical" evidence="12">
    <location>
        <begin position="123"/>
        <end position="148"/>
    </location>
</feature>
<evidence type="ECO:0000256" key="5">
    <source>
        <dbReference type="ARBA" id="ARBA00022692"/>
    </source>
</evidence>
<organism evidence="13 14">
    <name type="scientific">Mya arenaria</name>
    <name type="common">Soft-shell clam</name>
    <dbReference type="NCBI Taxonomy" id="6604"/>
    <lineage>
        <taxon>Eukaryota</taxon>
        <taxon>Metazoa</taxon>
        <taxon>Spiralia</taxon>
        <taxon>Lophotrochozoa</taxon>
        <taxon>Mollusca</taxon>
        <taxon>Bivalvia</taxon>
        <taxon>Autobranchia</taxon>
        <taxon>Heteroconchia</taxon>
        <taxon>Euheterodonta</taxon>
        <taxon>Imparidentia</taxon>
        <taxon>Neoheterodontei</taxon>
        <taxon>Myida</taxon>
        <taxon>Myoidea</taxon>
        <taxon>Myidae</taxon>
        <taxon>Mya</taxon>
    </lineage>
</organism>
<evidence type="ECO:0000313" key="13">
    <source>
        <dbReference type="EMBL" id="WAR18772.1"/>
    </source>
</evidence>
<protein>
    <submittedName>
        <fullName evidence="13">SC5AC-like protein</fullName>
    </submittedName>
</protein>
<feature type="transmembrane region" description="Helical" evidence="12">
    <location>
        <begin position="12"/>
        <end position="31"/>
    </location>
</feature>
<evidence type="ECO:0000256" key="2">
    <source>
        <dbReference type="ARBA" id="ARBA00006434"/>
    </source>
</evidence>
<feature type="transmembrane region" description="Helical" evidence="12">
    <location>
        <begin position="81"/>
        <end position="102"/>
    </location>
</feature>
<evidence type="ECO:0000256" key="4">
    <source>
        <dbReference type="ARBA" id="ARBA00022475"/>
    </source>
</evidence>
<feature type="transmembrane region" description="Helical" evidence="12">
    <location>
        <begin position="374"/>
        <end position="396"/>
    </location>
</feature>
<dbReference type="Pfam" id="PF00474">
    <property type="entry name" value="SSF"/>
    <property type="match status" value="2"/>
</dbReference>
<evidence type="ECO:0000256" key="12">
    <source>
        <dbReference type="SAM" id="Phobius"/>
    </source>
</evidence>
<dbReference type="Proteomes" id="UP001164746">
    <property type="component" value="Chromosome 11"/>
</dbReference>
<keyword evidence="14" id="KW-1185">Reference proteome</keyword>
<evidence type="ECO:0000256" key="10">
    <source>
        <dbReference type="ARBA" id="ARBA00023201"/>
    </source>
</evidence>
<evidence type="ECO:0000256" key="3">
    <source>
        <dbReference type="ARBA" id="ARBA00022448"/>
    </source>
</evidence>
<keyword evidence="8" id="KW-0406">Ion transport</keyword>
<comment type="similarity">
    <text evidence="2 11">Belongs to the sodium:solute symporter (SSF) (TC 2.A.21) family.</text>
</comment>
<keyword evidence="7" id="KW-0915">Sodium</keyword>
<dbReference type="InterPro" id="IPR001734">
    <property type="entry name" value="Na/solute_symporter"/>
</dbReference>
<evidence type="ECO:0000256" key="1">
    <source>
        <dbReference type="ARBA" id="ARBA00004651"/>
    </source>
</evidence>
<accession>A0ABY7F9B1</accession>
<dbReference type="PROSITE" id="PS50283">
    <property type="entry name" value="NA_SOLUT_SYMP_3"/>
    <property type="match status" value="1"/>
</dbReference>
<evidence type="ECO:0000313" key="14">
    <source>
        <dbReference type="Proteomes" id="UP001164746"/>
    </source>
</evidence>
<keyword evidence="5 12" id="KW-0812">Transmembrane</keyword>
<feature type="transmembrane region" description="Helical" evidence="12">
    <location>
        <begin position="154"/>
        <end position="181"/>
    </location>
</feature>
<comment type="subcellular location">
    <subcellularLocation>
        <location evidence="1">Cell membrane</location>
        <topology evidence="1">Multi-pass membrane protein</topology>
    </subcellularLocation>
</comment>
<evidence type="ECO:0000256" key="11">
    <source>
        <dbReference type="RuleBase" id="RU362091"/>
    </source>
</evidence>
<dbReference type="InterPro" id="IPR051163">
    <property type="entry name" value="Sodium:Solute_Symporter_SSF"/>
</dbReference>
<keyword evidence="3" id="KW-0813">Transport</keyword>